<accession>A0A0E0GNF5</accession>
<dbReference type="Pfam" id="PF07762">
    <property type="entry name" value="DUF1618"/>
    <property type="match status" value="1"/>
</dbReference>
<evidence type="ECO:0000313" key="3">
    <source>
        <dbReference type="EnsemblPlants" id="ONIVA03G21360.1"/>
    </source>
</evidence>
<evidence type="ECO:0000259" key="2">
    <source>
        <dbReference type="Pfam" id="PF07762"/>
    </source>
</evidence>
<dbReference type="HOGENOM" id="CLU_045461_0_0_1"/>
<reference evidence="3" key="2">
    <citation type="submission" date="2018-04" db="EMBL/GenBank/DDBJ databases">
        <title>OnivRS2 (Oryza nivara Reference Sequence Version 2).</title>
        <authorList>
            <person name="Zhang J."/>
            <person name="Kudrna D."/>
            <person name="Lee S."/>
            <person name="Talag J."/>
            <person name="Rajasekar S."/>
            <person name="Welchert J."/>
            <person name="Hsing Y.-I."/>
            <person name="Wing R.A."/>
        </authorList>
    </citation>
    <scope>NUCLEOTIDE SEQUENCE [LARGE SCALE GENOMIC DNA]</scope>
    <source>
        <strain evidence="3">SL10</strain>
    </source>
</reference>
<dbReference type="InterPro" id="IPR011676">
    <property type="entry name" value="DUF1618"/>
</dbReference>
<protein>
    <recommendedName>
        <fullName evidence="2">DUF1618 domain-containing protein</fullName>
    </recommendedName>
</protein>
<dbReference type="Gramene" id="ONIVA03G21360.1">
    <property type="protein sequence ID" value="ONIVA03G21360.1"/>
    <property type="gene ID" value="ONIVA03G21360"/>
</dbReference>
<feature type="domain" description="DUF1618" evidence="2">
    <location>
        <begin position="266"/>
        <end position="418"/>
    </location>
</feature>
<evidence type="ECO:0000256" key="1">
    <source>
        <dbReference type="SAM" id="MobiDB-lite"/>
    </source>
</evidence>
<dbReference type="STRING" id="4536.A0A0E0GNF5"/>
<dbReference type="PANTHER" id="PTHR33086">
    <property type="entry name" value="OS05G0468200 PROTEIN-RELATED"/>
    <property type="match status" value="1"/>
</dbReference>
<dbReference type="AlphaFoldDB" id="A0A0E0GNF5"/>
<dbReference type="EnsemblPlants" id="ONIVA03G21360.1">
    <property type="protein sequence ID" value="ONIVA03G21360.1"/>
    <property type="gene ID" value="ONIVA03G21360"/>
</dbReference>
<feature type="compositionally biased region" description="Gly residues" evidence="1">
    <location>
        <begin position="8"/>
        <end position="24"/>
    </location>
</feature>
<evidence type="ECO:0000313" key="4">
    <source>
        <dbReference type="Proteomes" id="UP000006591"/>
    </source>
</evidence>
<dbReference type="OMA" id="HWEVSSI"/>
<dbReference type="eggNOG" id="ENOG502R70Q">
    <property type="taxonomic scope" value="Eukaryota"/>
</dbReference>
<reference evidence="3" key="1">
    <citation type="submission" date="2015-04" db="UniProtKB">
        <authorList>
            <consortium name="EnsemblPlants"/>
        </authorList>
    </citation>
    <scope>IDENTIFICATION</scope>
    <source>
        <strain evidence="3">SL10</strain>
    </source>
</reference>
<feature type="region of interest" description="Disordered" evidence="1">
    <location>
        <begin position="1"/>
        <end position="58"/>
    </location>
</feature>
<proteinExistence type="predicted"/>
<keyword evidence="4" id="KW-1185">Reference proteome</keyword>
<name>A0A0E0GNF5_ORYNI</name>
<feature type="compositionally biased region" description="Basic and acidic residues" evidence="1">
    <location>
        <begin position="44"/>
        <end position="55"/>
    </location>
</feature>
<dbReference type="PANTHER" id="PTHR33086:SF87">
    <property type="entry name" value="OS03G0384400 PROTEIN"/>
    <property type="match status" value="1"/>
</dbReference>
<organism evidence="3">
    <name type="scientific">Oryza nivara</name>
    <name type="common">Indian wild rice</name>
    <name type="synonym">Oryza sativa f. spontanea</name>
    <dbReference type="NCBI Taxonomy" id="4536"/>
    <lineage>
        <taxon>Eukaryota</taxon>
        <taxon>Viridiplantae</taxon>
        <taxon>Streptophyta</taxon>
        <taxon>Embryophyta</taxon>
        <taxon>Tracheophyta</taxon>
        <taxon>Spermatophyta</taxon>
        <taxon>Magnoliopsida</taxon>
        <taxon>Liliopsida</taxon>
        <taxon>Poales</taxon>
        <taxon>Poaceae</taxon>
        <taxon>BOP clade</taxon>
        <taxon>Oryzoideae</taxon>
        <taxon>Oryzeae</taxon>
        <taxon>Oryzinae</taxon>
        <taxon>Oryza</taxon>
    </lineage>
</organism>
<dbReference type="Proteomes" id="UP000006591">
    <property type="component" value="Chromosome 3"/>
</dbReference>
<sequence>MAPTELTAGGGGGGIMGKEGGGGADRVDLHSSCMDGRHQKGKHRVEERGDEIDKRQAKKARKTSADLLLLNRIGYQDESQDDGGSTWTAPMVTSRGVRFQLSLRPKEPPDVSRMLFKAVVPADILTSYDPNNTANPFIRPLARFVLIVISSNDKAILLQALCAGGIDFFVMDHLDHSPPAMTRLPEMPPCMWGLRNMGLMRRDGSCSYVVAGLERGRSEEGWHVFFLSTSTNIWRRKLVCLAPDHELRDYHWEVSSILTYRGRFWWVDLRRGLLSCSCDSLLLEDDIEATTQQPLDLDFTLLPNVTMEEAKEARLSKYTLQRDRCVDVSSNGLRYVEVRAHRHRRPSKSPVAPPPLCDDCRAGSITSWVLYDYSSAWAEERMLKLADVWRDESYRSTGLPKEVVEFPLIDPFDGNIVYFSINEGKVGDGREFCVHLGTKQIKAYSSSYKGLNDGALEPVFTASLKITRNYDVCFDD</sequence>